<evidence type="ECO:0008006" key="3">
    <source>
        <dbReference type="Google" id="ProtNLM"/>
    </source>
</evidence>
<reference evidence="1" key="1">
    <citation type="submission" date="2024-03" db="EMBL/GenBank/DDBJ databases">
        <authorList>
            <consortium name="ELIXIR-Norway"/>
            <consortium name="Elixir Norway"/>
        </authorList>
    </citation>
    <scope>NUCLEOTIDE SEQUENCE</scope>
</reference>
<sequence length="203" mass="21540">MRCVLVAITTTLDIHTFALSPPPSSFGSTRFAFGPEGETFRLAKSKLPEGWAMAGASRQMGRCFVSSAKSAIRFCGKSSGDAAASGAGRGGLGMPSIATGRSAPSCSAKSFMETRRPSSSFMFRLPGEMACAQSLLPFHNATASACMVSQLGTSACILIQDSLVTSRALNFTVENGFRVYIRTSLLIEVKLEVCVLLVRNVDY</sequence>
<protein>
    <recommendedName>
        <fullName evidence="3">Secreted protein</fullName>
    </recommendedName>
</protein>
<dbReference type="EMBL" id="OZ023713">
    <property type="protein sequence ID" value="CAK9862237.1"/>
    <property type="molecule type" value="Genomic_DNA"/>
</dbReference>
<accession>A0ABP1AI56</accession>
<name>A0ABP1AI56_9BRYO</name>
<dbReference type="PANTHER" id="PTHR33156">
    <property type="entry name" value="OS02G0230000 PROTEIN"/>
    <property type="match status" value="1"/>
</dbReference>
<dbReference type="Proteomes" id="UP001497522">
    <property type="component" value="Chromosome 12"/>
</dbReference>
<evidence type="ECO:0000313" key="1">
    <source>
        <dbReference type="EMBL" id="CAK9862237.1"/>
    </source>
</evidence>
<dbReference type="InterPro" id="IPR043459">
    <property type="entry name" value="NFD6/NOXY2-like"/>
</dbReference>
<keyword evidence="2" id="KW-1185">Reference proteome</keyword>
<dbReference type="PANTHER" id="PTHR33156:SF2">
    <property type="entry name" value="OS01G0738000 PROTEIN"/>
    <property type="match status" value="1"/>
</dbReference>
<proteinExistence type="predicted"/>
<organism evidence="1 2">
    <name type="scientific">Sphagnum jensenii</name>
    <dbReference type="NCBI Taxonomy" id="128206"/>
    <lineage>
        <taxon>Eukaryota</taxon>
        <taxon>Viridiplantae</taxon>
        <taxon>Streptophyta</taxon>
        <taxon>Embryophyta</taxon>
        <taxon>Bryophyta</taxon>
        <taxon>Sphagnophytina</taxon>
        <taxon>Sphagnopsida</taxon>
        <taxon>Sphagnales</taxon>
        <taxon>Sphagnaceae</taxon>
        <taxon>Sphagnum</taxon>
    </lineage>
</organism>
<gene>
    <name evidence="1" type="ORF">CSSPJE1EN2_LOCUS5232</name>
</gene>
<evidence type="ECO:0000313" key="2">
    <source>
        <dbReference type="Proteomes" id="UP001497522"/>
    </source>
</evidence>